<comment type="catalytic activity">
    <reaction evidence="3">
        <text>3-(methylsulfanyl)propanoate + ATP + CoA = 3-(methylsulfanyl)propanoyl-CoA + AMP + diphosphate</text>
        <dbReference type="Rhea" id="RHEA:43052"/>
        <dbReference type="ChEBI" id="CHEBI:30616"/>
        <dbReference type="ChEBI" id="CHEBI:33019"/>
        <dbReference type="ChEBI" id="CHEBI:49016"/>
        <dbReference type="ChEBI" id="CHEBI:57287"/>
        <dbReference type="ChEBI" id="CHEBI:82815"/>
        <dbReference type="ChEBI" id="CHEBI:456215"/>
        <dbReference type="EC" id="6.2.1.44"/>
    </reaction>
    <physiologicalReaction direction="left-to-right" evidence="3">
        <dbReference type="Rhea" id="RHEA:43053"/>
    </physiologicalReaction>
</comment>
<dbReference type="InterPro" id="IPR025110">
    <property type="entry name" value="AMP-bd_C"/>
</dbReference>
<dbReference type="STRING" id="1044.EH31_07605"/>
<accession>A0A074MBR3</accession>
<dbReference type="Gene3D" id="3.30.300.30">
    <property type="match status" value="1"/>
</dbReference>
<dbReference type="GO" id="GO:0031956">
    <property type="term" value="F:medium-chain fatty acid-CoA ligase activity"/>
    <property type="evidence" value="ECO:0007669"/>
    <property type="project" value="TreeGrafter"/>
</dbReference>
<organism evidence="8 9">
    <name type="scientific">Erythrobacter longus</name>
    <dbReference type="NCBI Taxonomy" id="1044"/>
    <lineage>
        <taxon>Bacteria</taxon>
        <taxon>Pseudomonadati</taxon>
        <taxon>Pseudomonadota</taxon>
        <taxon>Alphaproteobacteria</taxon>
        <taxon>Sphingomonadales</taxon>
        <taxon>Erythrobacteraceae</taxon>
        <taxon>Erythrobacter/Porphyrobacter group</taxon>
        <taxon>Erythrobacter</taxon>
    </lineage>
</organism>
<dbReference type="RefSeq" id="WP_051699040.1">
    <property type="nucleotide sequence ID" value="NZ_JMIW01000002.1"/>
</dbReference>
<comment type="similarity">
    <text evidence="1">Belongs to the ATP-dependent AMP-binding enzyme family.</text>
</comment>
<evidence type="ECO:0000259" key="7">
    <source>
        <dbReference type="Pfam" id="PF13193"/>
    </source>
</evidence>
<dbReference type="GO" id="GO:0006631">
    <property type="term" value="P:fatty acid metabolic process"/>
    <property type="evidence" value="ECO:0007669"/>
    <property type="project" value="TreeGrafter"/>
</dbReference>
<dbReference type="EMBL" id="JMIW01000002">
    <property type="protein sequence ID" value="KEO90894.1"/>
    <property type="molecule type" value="Genomic_DNA"/>
</dbReference>
<protein>
    <recommendedName>
        <fullName evidence="5">3-methylmercaptopropionyl-CoA ligase</fullName>
        <ecNumber evidence="4">6.2.1.44</ecNumber>
    </recommendedName>
</protein>
<keyword evidence="9" id="KW-1185">Reference proteome</keyword>
<evidence type="ECO:0000256" key="5">
    <source>
        <dbReference type="ARBA" id="ARBA00067668"/>
    </source>
</evidence>
<dbReference type="OrthoDB" id="9803968at2"/>
<evidence type="ECO:0000256" key="4">
    <source>
        <dbReference type="ARBA" id="ARBA00066616"/>
    </source>
</evidence>
<dbReference type="NCBIfam" id="NF004837">
    <property type="entry name" value="PRK06187.1"/>
    <property type="match status" value="1"/>
</dbReference>
<evidence type="ECO:0000259" key="6">
    <source>
        <dbReference type="Pfam" id="PF00501"/>
    </source>
</evidence>
<dbReference type="Gene3D" id="3.40.50.12780">
    <property type="entry name" value="N-terminal domain of ligase-like"/>
    <property type="match status" value="1"/>
</dbReference>
<dbReference type="Proteomes" id="UP000027647">
    <property type="component" value="Unassembled WGS sequence"/>
</dbReference>
<evidence type="ECO:0000256" key="2">
    <source>
        <dbReference type="ARBA" id="ARBA00022598"/>
    </source>
</evidence>
<name>A0A074MBR3_ERYLO</name>
<dbReference type="Pfam" id="PF13193">
    <property type="entry name" value="AMP-binding_C"/>
    <property type="match status" value="1"/>
</dbReference>
<dbReference type="SUPFAM" id="SSF56801">
    <property type="entry name" value="Acetyl-CoA synthetase-like"/>
    <property type="match status" value="1"/>
</dbReference>
<dbReference type="FunFam" id="3.30.300.30:FF:000008">
    <property type="entry name" value="2,3-dihydroxybenzoate-AMP ligase"/>
    <property type="match status" value="1"/>
</dbReference>
<reference evidence="8 9" key="1">
    <citation type="submission" date="2014-04" db="EMBL/GenBank/DDBJ databases">
        <title>A comprehensive comparison of genomes of Erythrobacter spp. strains.</title>
        <authorList>
            <person name="Zheng Q."/>
        </authorList>
    </citation>
    <scope>NUCLEOTIDE SEQUENCE [LARGE SCALE GENOMIC DNA]</scope>
    <source>
        <strain evidence="8 9">DSM 6997</strain>
    </source>
</reference>
<dbReference type="EC" id="6.2.1.44" evidence="4"/>
<gene>
    <name evidence="8" type="ORF">EH31_07605</name>
</gene>
<dbReference type="AlphaFoldDB" id="A0A074MBR3"/>
<proteinExistence type="inferred from homology"/>
<dbReference type="PANTHER" id="PTHR43201">
    <property type="entry name" value="ACYL-COA SYNTHETASE"/>
    <property type="match status" value="1"/>
</dbReference>
<dbReference type="Pfam" id="PF00501">
    <property type="entry name" value="AMP-binding"/>
    <property type="match status" value="1"/>
</dbReference>
<dbReference type="InterPro" id="IPR045851">
    <property type="entry name" value="AMP-bd_C_sf"/>
</dbReference>
<comment type="caution">
    <text evidence="8">The sequence shown here is derived from an EMBL/GenBank/DDBJ whole genome shotgun (WGS) entry which is preliminary data.</text>
</comment>
<evidence type="ECO:0000313" key="8">
    <source>
        <dbReference type="EMBL" id="KEO90894.1"/>
    </source>
</evidence>
<keyword evidence="2" id="KW-0436">Ligase</keyword>
<dbReference type="InterPro" id="IPR042099">
    <property type="entry name" value="ANL_N_sf"/>
</dbReference>
<evidence type="ECO:0000256" key="1">
    <source>
        <dbReference type="ARBA" id="ARBA00006432"/>
    </source>
</evidence>
<dbReference type="eggNOG" id="COG0318">
    <property type="taxonomic scope" value="Bacteria"/>
</dbReference>
<dbReference type="PANTHER" id="PTHR43201:SF5">
    <property type="entry name" value="MEDIUM-CHAIN ACYL-COA LIGASE ACSF2, MITOCHONDRIAL"/>
    <property type="match status" value="1"/>
</dbReference>
<evidence type="ECO:0000313" key="9">
    <source>
        <dbReference type="Proteomes" id="UP000027647"/>
    </source>
</evidence>
<feature type="domain" description="AMP-binding enzyme C-terminal" evidence="7">
    <location>
        <begin position="426"/>
        <end position="501"/>
    </location>
</feature>
<sequence>MAVKIQQDFLSFDELLNHWAKESPDQIALEMGERTTTYGEADVLTRQLIALFRENRVGHGDRIAWLGKNSDRYFLLLYAAARMGAVIAPVGWRLAPPEMAYILGDTGTKVLFVEEGFIDTASEVTAAMENAPKVLEAEAAFRMAKDMAPADYQPAALDDPILQLYTSGTTGNPKGVGLSNRNMFSLRKPSMDVAVPWQTYYEDDCILAAMPCAHIGGTGLSAIATSAGIRALVLPEFTPDGVLRAIQSGTTHMFLVPAALQFVIQHPLAKETDFSRLRYLMYGAAPMPLELLKQAVATMPQAGLLQVYGMTETCGTVTMLPPEDHSLEGNERMRSAGKAVPGVEVQIRSEDNSEVPRGEIGEICIHSPSNTAGYWKLPEATANTIDSDGWLHTGDAGIMDEDGYVYIQDRIKDMIISGGENVYPAEVENAIFGHPAVAEVAVIGIPSAQWGEEVKACCVPKPGMEIEAGDIIAYARERIAAFKAPKSVDVIPEMPRNASGKILRRQLRAPYWEGQDRQVS</sequence>
<dbReference type="CDD" id="cd17631">
    <property type="entry name" value="FACL_FadD13-like"/>
    <property type="match status" value="1"/>
</dbReference>
<dbReference type="InterPro" id="IPR000873">
    <property type="entry name" value="AMP-dep_synth/lig_dom"/>
</dbReference>
<feature type="domain" description="AMP-dependent synthetase/ligase" evidence="6">
    <location>
        <begin position="17"/>
        <end position="375"/>
    </location>
</feature>
<evidence type="ECO:0000256" key="3">
    <source>
        <dbReference type="ARBA" id="ARBA00051915"/>
    </source>
</evidence>